<dbReference type="Gene3D" id="1.20.5.1940">
    <property type="match status" value="1"/>
</dbReference>
<keyword evidence="11 12" id="KW-0472">Membrane</keyword>
<dbReference type="GO" id="GO:0010008">
    <property type="term" value="C:endosome membrane"/>
    <property type="evidence" value="ECO:0007669"/>
    <property type="project" value="UniProtKB-SubCell"/>
</dbReference>
<dbReference type="PROSITE" id="PS50179">
    <property type="entry name" value="VHS"/>
    <property type="match status" value="1"/>
</dbReference>
<keyword evidence="18" id="KW-1185">Reference proteome</keyword>
<gene>
    <name evidence="17" type="primary">vps-27</name>
    <name evidence="17" type="ORF">CFO_g1891</name>
</gene>
<feature type="compositionally biased region" description="Low complexity" evidence="14">
    <location>
        <begin position="698"/>
        <end position="715"/>
    </location>
</feature>
<feature type="domain" description="VHS" evidence="16">
    <location>
        <begin position="26"/>
        <end position="150"/>
    </location>
</feature>
<dbReference type="InterPro" id="IPR000306">
    <property type="entry name" value="Znf_FYVE"/>
</dbReference>
<feature type="region of interest" description="Disordered" evidence="14">
    <location>
        <begin position="654"/>
        <end position="735"/>
    </location>
</feature>
<comment type="similarity">
    <text evidence="3 12">Belongs to the VPS27 family.</text>
</comment>
<evidence type="ECO:0000256" key="5">
    <source>
        <dbReference type="ARBA" id="ARBA00017753"/>
    </source>
</evidence>
<dbReference type="CDD" id="cd16979">
    <property type="entry name" value="VHS_Vps27"/>
    <property type="match status" value="1"/>
</dbReference>
<dbReference type="Pfam" id="PF02809">
    <property type="entry name" value="UIM"/>
    <property type="match status" value="2"/>
</dbReference>
<dbReference type="EMBL" id="LBBL01000079">
    <property type="protein sequence ID" value="KKF95764.1"/>
    <property type="molecule type" value="Genomic_DNA"/>
</dbReference>
<feature type="compositionally biased region" description="Polar residues" evidence="14">
    <location>
        <begin position="305"/>
        <end position="318"/>
    </location>
</feature>
<keyword evidence="6" id="KW-0479">Metal-binding</keyword>
<dbReference type="PANTHER" id="PTHR47794">
    <property type="entry name" value="VACUOLAR PROTEIN SORTING-ASSOCIATED PROTEIN 27"/>
    <property type="match status" value="1"/>
</dbReference>
<feature type="compositionally biased region" description="Polar residues" evidence="14">
    <location>
        <begin position="548"/>
        <end position="562"/>
    </location>
</feature>
<feature type="region of interest" description="Disordered" evidence="14">
    <location>
        <begin position="466"/>
        <end position="638"/>
    </location>
</feature>
<evidence type="ECO:0000256" key="13">
    <source>
        <dbReference type="PROSITE-ProRule" id="PRU00091"/>
    </source>
</evidence>
<dbReference type="SMART" id="SM00726">
    <property type="entry name" value="UIM"/>
    <property type="match status" value="2"/>
</dbReference>
<feature type="compositionally biased region" description="Pro residues" evidence="14">
    <location>
        <begin position="501"/>
        <end position="512"/>
    </location>
</feature>
<dbReference type="CDD" id="cd15735">
    <property type="entry name" value="FYVE_spVPS27p_like"/>
    <property type="match status" value="1"/>
</dbReference>
<dbReference type="SMART" id="SM00064">
    <property type="entry name" value="FYVE"/>
    <property type="match status" value="1"/>
</dbReference>
<dbReference type="Pfam" id="PF21356">
    <property type="entry name" value="Vps27_GAT-like"/>
    <property type="match status" value="1"/>
</dbReference>
<dbReference type="Pfam" id="PF00790">
    <property type="entry name" value="VHS"/>
    <property type="match status" value="1"/>
</dbReference>
<evidence type="ECO:0000256" key="11">
    <source>
        <dbReference type="ARBA" id="ARBA00023136"/>
    </source>
</evidence>
<dbReference type="InterPro" id="IPR003903">
    <property type="entry name" value="UIM_dom"/>
</dbReference>
<feature type="domain" description="FYVE-type" evidence="15">
    <location>
        <begin position="168"/>
        <end position="228"/>
    </location>
</feature>
<comment type="caution">
    <text evidence="17">The sequence shown here is derived from an EMBL/GenBank/DDBJ whole genome shotgun (WGS) entry which is preliminary data.</text>
</comment>
<dbReference type="InterPro" id="IPR017455">
    <property type="entry name" value="Znf_FYVE-rel"/>
</dbReference>
<dbReference type="InterPro" id="IPR049425">
    <property type="entry name" value="Vps27_GAT-like"/>
</dbReference>
<dbReference type="PANTHER" id="PTHR47794:SF1">
    <property type="entry name" value="VACUOLAR PROTEIN SORTING-ASSOCIATED PROTEIN 27"/>
    <property type="match status" value="1"/>
</dbReference>
<evidence type="ECO:0000256" key="4">
    <source>
        <dbReference type="ARBA" id="ARBA00011446"/>
    </source>
</evidence>
<name>A0A0F8DIM2_CERFI</name>
<dbReference type="FunFam" id="1.25.40.90:FF:000031">
    <property type="entry name" value="Vacuolar protein sorting-associated protein 27"/>
    <property type="match status" value="1"/>
</dbReference>
<dbReference type="PIRSF" id="PIRSF036956">
    <property type="entry name" value="Hrs_Vps27"/>
    <property type="match status" value="1"/>
</dbReference>
<dbReference type="SMART" id="SM00288">
    <property type="entry name" value="VHS"/>
    <property type="match status" value="1"/>
</dbReference>
<keyword evidence="7" id="KW-0677">Repeat</keyword>
<dbReference type="OrthoDB" id="957735at2759"/>
<dbReference type="Proteomes" id="UP000034841">
    <property type="component" value="Unassembled WGS sequence"/>
</dbReference>
<dbReference type="Gene3D" id="3.30.40.10">
    <property type="entry name" value="Zinc/RING finger domain, C3HC4 (zinc finger)"/>
    <property type="match status" value="1"/>
</dbReference>
<comment type="subunit">
    <text evidence="4 12">Component of the ESCRT-0 complex composed of HSE1 and VPS27.</text>
</comment>
<comment type="function">
    <text evidence="1 12">Component of the ESCRT-0 complex which is the sorting receptor for ubiquitinated cargo proteins at the multivesicular body (MVB) and recruits ESCRT-I to the MVB outer membrane.</text>
</comment>
<dbReference type="SUPFAM" id="SSF57903">
    <property type="entry name" value="FYVE/PHD zinc finger"/>
    <property type="match status" value="1"/>
</dbReference>
<evidence type="ECO:0000256" key="9">
    <source>
        <dbReference type="ARBA" id="ARBA00022771"/>
    </source>
</evidence>
<evidence type="ECO:0000256" key="2">
    <source>
        <dbReference type="ARBA" id="ARBA00004125"/>
    </source>
</evidence>
<evidence type="ECO:0000313" key="18">
    <source>
        <dbReference type="Proteomes" id="UP000034841"/>
    </source>
</evidence>
<feature type="region of interest" description="Disordered" evidence="14">
    <location>
        <begin position="227"/>
        <end position="265"/>
    </location>
</feature>
<feature type="compositionally biased region" description="Low complexity" evidence="14">
    <location>
        <begin position="532"/>
        <end position="541"/>
    </location>
</feature>
<accession>A0A0F8DIM2</accession>
<dbReference type="Gene3D" id="6.10.140.100">
    <property type="match status" value="1"/>
</dbReference>
<evidence type="ECO:0000256" key="1">
    <source>
        <dbReference type="ARBA" id="ARBA00003067"/>
    </source>
</evidence>
<evidence type="ECO:0000259" key="15">
    <source>
        <dbReference type="PROSITE" id="PS50178"/>
    </source>
</evidence>
<protein>
    <recommendedName>
        <fullName evidence="5 12">Vacuolar protein sorting-associated protein 27</fullName>
    </recommendedName>
</protein>
<proteinExistence type="inferred from homology"/>
<dbReference type="GO" id="GO:0043130">
    <property type="term" value="F:ubiquitin binding"/>
    <property type="evidence" value="ECO:0007669"/>
    <property type="project" value="InterPro"/>
</dbReference>
<evidence type="ECO:0000256" key="8">
    <source>
        <dbReference type="ARBA" id="ARBA00022753"/>
    </source>
</evidence>
<dbReference type="PROSITE" id="PS50330">
    <property type="entry name" value="UIM"/>
    <property type="match status" value="1"/>
</dbReference>
<dbReference type="GO" id="GO:0008270">
    <property type="term" value="F:zinc ion binding"/>
    <property type="evidence" value="ECO:0007669"/>
    <property type="project" value="UniProtKB-KW"/>
</dbReference>
<dbReference type="AlphaFoldDB" id="A0A0F8DIM2"/>
<keyword evidence="8 12" id="KW-0967">Endosome</keyword>
<sequence>MMGWWSSSANTALDEQIEKATSSSLEDIALNLEISDVIRSKAVQPKEAMRSLKKRIDNKNPNTQLSALNLTDTCIKNGGDHFLREIASREFMDNLKLHLEATGPIAINANVKAKILELIQAWAVATEGRYELMYITTTYRTLKKDGFEFPPKTAVASSMIDSSAPPEWADSEICMRCRTAFTFTNRKHHCRNCGNVFDHQCSSKTLPLPHLGITDPVRVDDGCYEKLTTRKAQPAPSSDRSPTYPHKTRSTSALHPRNARVDPEDNFDEDLKKALAMSLEEVRAYSKGYAEPTKNTPKQVTFDSKVTVNSHAQDSGQSGPEEGDEDEDLKKAIAASLADMEEQKMMHSAALKKQTADSDTNAIPNFVPPKNDYELTPVEAENINLFSTLVERLQTQPPGTILREPQIQELYDSISALRPKLARTYGETMSKHETLLDLHAKLATVVRYYDRMLEERLSNAYSHHSLGGYNDARQPSAPYSSMPPPPMHNPSGPAENFYSPNPAPAGYGPPPTHAYHQTPRAEYAAGYDKRASSMSLPSQRPSQPPSTEAWQASTLPPETVYSQPPPAPPTENGHHALAQQQNPQRLPSAPPTDHDAMYYHSAYHSNTPPADPPNAHAMSPITVSSPTQPSAPAALEVSPPSAQLTLHQEVPTAPYWQSSPSAPPPPSQAHSQGQGQGPQRQASWQQQQQHHHQPQPQPQQQPQQQQHVPSGPSQPYNSYGAEAFPSAPQHVPVATAQKPAVEEALIEF</sequence>
<dbReference type="GO" id="GO:0032266">
    <property type="term" value="F:phosphatidylinositol-3-phosphate binding"/>
    <property type="evidence" value="ECO:0007669"/>
    <property type="project" value="TreeGrafter"/>
</dbReference>
<dbReference type="GO" id="GO:0033565">
    <property type="term" value="C:ESCRT-0 complex"/>
    <property type="evidence" value="ECO:0007669"/>
    <property type="project" value="TreeGrafter"/>
</dbReference>
<evidence type="ECO:0000256" key="10">
    <source>
        <dbReference type="ARBA" id="ARBA00022833"/>
    </source>
</evidence>
<dbReference type="InterPro" id="IPR008942">
    <property type="entry name" value="ENTH_VHS"/>
</dbReference>
<evidence type="ECO:0000259" key="16">
    <source>
        <dbReference type="PROSITE" id="PS50179"/>
    </source>
</evidence>
<evidence type="ECO:0000256" key="3">
    <source>
        <dbReference type="ARBA" id="ARBA00008597"/>
    </source>
</evidence>
<keyword evidence="10" id="KW-0862">Zinc</keyword>
<dbReference type="PROSITE" id="PS50178">
    <property type="entry name" value="ZF_FYVE"/>
    <property type="match status" value="1"/>
</dbReference>
<feature type="compositionally biased region" description="Polar residues" evidence="14">
    <location>
        <begin position="621"/>
        <end position="630"/>
    </location>
</feature>
<keyword evidence="9 13" id="KW-0863">Zinc-finger</keyword>
<evidence type="ECO:0000256" key="14">
    <source>
        <dbReference type="SAM" id="MobiDB-lite"/>
    </source>
</evidence>
<dbReference type="InterPro" id="IPR013083">
    <property type="entry name" value="Znf_RING/FYVE/PHD"/>
</dbReference>
<dbReference type="FunFam" id="3.30.40.10:FF:000161">
    <property type="entry name" value="Vacuolar protein sorting-associated protein 27"/>
    <property type="match status" value="1"/>
</dbReference>
<feature type="compositionally biased region" description="Low complexity" evidence="14">
    <location>
        <begin position="668"/>
        <end position="688"/>
    </location>
</feature>
<evidence type="ECO:0000256" key="6">
    <source>
        <dbReference type="ARBA" id="ARBA00022723"/>
    </source>
</evidence>
<dbReference type="CDD" id="cd21385">
    <property type="entry name" value="GAT_Vps27"/>
    <property type="match status" value="1"/>
</dbReference>
<evidence type="ECO:0000313" key="17">
    <source>
        <dbReference type="EMBL" id="KKF95764.1"/>
    </source>
</evidence>
<dbReference type="GO" id="GO:0006623">
    <property type="term" value="P:protein targeting to vacuole"/>
    <property type="evidence" value="ECO:0007669"/>
    <property type="project" value="TreeGrafter"/>
</dbReference>
<evidence type="ECO:0000256" key="7">
    <source>
        <dbReference type="ARBA" id="ARBA00022737"/>
    </source>
</evidence>
<dbReference type="InterPro" id="IPR011011">
    <property type="entry name" value="Znf_FYVE_PHD"/>
</dbReference>
<dbReference type="Gene3D" id="1.25.40.90">
    <property type="match status" value="1"/>
</dbReference>
<dbReference type="SUPFAM" id="SSF48464">
    <property type="entry name" value="ENTH/VHS domain"/>
    <property type="match status" value="1"/>
</dbReference>
<comment type="subcellular location">
    <subcellularLocation>
        <location evidence="2 12">Endosome membrane</location>
        <topology evidence="2 12">Peripheral membrane protein</topology>
        <orientation evidence="2 12">Cytoplasmic side</orientation>
    </subcellularLocation>
</comment>
<organism evidence="17 18">
    <name type="scientific">Ceratocystis fimbriata f. sp. platani</name>
    <dbReference type="NCBI Taxonomy" id="88771"/>
    <lineage>
        <taxon>Eukaryota</taxon>
        <taxon>Fungi</taxon>
        <taxon>Dikarya</taxon>
        <taxon>Ascomycota</taxon>
        <taxon>Pezizomycotina</taxon>
        <taxon>Sordariomycetes</taxon>
        <taxon>Hypocreomycetidae</taxon>
        <taxon>Microascales</taxon>
        <taxon>Ceratocystidaceae</taxon>
        <taxon>Ceratocystis</taxon>
    </lineage>
</organism>
<dbReference type="InterPro" id="IPR017073">
    <property type="entry name" value="HGS/VPS27"/>
</dbReference>
<feature type="region of interest" description="Disordered" evidence="14">
    <location>
        <begin position="305"/>
        <end position="328"/>
    </location>
</feature>
<dbReference type="FunFam" id="1.20.5.1940:FF:000001">
    <property type="entry name" value="Vacuolar protein sorting-associated protein 27"/>
    <property type="match status" value="1"/>
</dbReference>
<evidence type="ECO:0000256" key="12">
    <source>
        <dbReference type="PIRNR" id="PIRNR036956"/>
    </source>
</evidence>
<dbReference type="GO" id="GO:0043328">
    <property type="term" value="P:protein transport to vacuole involved in ubiquitin-dependent protein catabolic process via the multivesicular body sorting pathway"/>
    <property type="evidence" value="ECO:0007669"/>
    <property type="project" value="TreeGrafter"/>
</dbReference>
<dbReference type="Pfam" id="PF01363">
    <property type="entry name" value="FYVE"/>
    <property type="match status" value="1"/>
</dbReference>
<reference evidence="17 18" key="1">
    <citation type="submission" date="2015-04" db="EMBL/GenBank/DDBJ databases">
        <title>Genome sequence of Ceratocystis platani, a major pathogen of plane trees.</title>
        <authorList>
            <person name="Belbahri L."/>
        </authorList>
    </citation>
    <scope>NUCLEOTIDE SEQUENCE [LARGE SCALE GENOMIC DNA]</scope>
    <source>
        <strain evidence="17 18">CFO</strain>
    </source>
</reference>
<dbReference type="InterPro" id="IPR002014">
    <property type="entry name" value="VHS_dom"/>
</dbReference>